<reference evidence="2 3" key="1">
    <citation type="submission" date="2014-06" db="EMBL/GenBank/DDBJ databases">
        <title>The Genome of the Aflatoxigenic Filamentous Fungus Aspergillus nomius.</title>
        <authorList>
            <person name="Moore M.G."/>
            <person name="Shannon B.M."/>
            <person name="Brian M.M."/>
        </authorList>
    </citation>
    <scope>NUCLEOTIDE SEQUENCE [LARGE SCALE GENOMIC DNA]</scope>
    <source>
        <strain evidence="2 3">NRRL 13137</strain>
    </source>
</reference>
<feature type="compositionally biased region" description="Polar residues" evidence="1">
    <location>
        <begin position="36"/>
        <end position="58"/>
    </location>
</feature>
<organism evidence="2 3">
    <name type="scientific">Aspergillus nomiae NRRL (strain ATCC 15546 / NRRL 13137 / CBS 260.88 / M93)</name>
    <dbReference type="NCBI Taxonomy" id="1509407"/>
    <lineage>
        <taxon>Eukaryota</taxon>
        <taxon>Fungi</taxon>
        <taxon>Dikarya</taxon>
        <taxon>Ascomycota</taxon>
        <taxon>Pezizomycotina</taxon>
        <taxon>Eurotiomycetes</taxon>
        <taxon>Eurotiomycetidae</taxon>
        <taxon>Eurotiales</taxon>
        <taxon>Aspergillaceae</taxon>
        <taxon>Aspergillus</taxon>
        <taxon>Aspergillus subgen. Circumdati</taxon>
    </lineage>
</organism>
<dbReference type="AlphaFoldDB" id="A0A0L1J7W0"/>
<feature type="compositionally biased region" description="Basic and acidic residues" evidence="1">
    <location>
        <begin position="203"/>
        <end position="214"/>
    </location>
</feature>
<name>A0A0L1J7W0_ASPN3</name>
<evidence type="ECO:0008006" key="4">
    <source>
        <dbReference type="Google" id="ProtNLM"/>
    </source>
</evidence>
<dbReference type="OrthoDB" id="4481893at2759"/>
<keyword evidence="3" id="KW-1185">Reference proteome</keyword>
<feature type="compositionally biased region" description="Low complexity" evidence="1">
    <location>
        <begin position="151"/>
        <end position="168"/>
    </location>
</feature>
<sequence length="393" mass="41861">MARPCKNCGAPRAEDAPDKIELCEQCTARDAPVASFDSQAGSPTEPNTPIPATQSDGSQGDDIHSGQGREAVDLDEPVLVPDPGSVLVGCRPSQIGTGTSAVAPMPAAPSGSALNGGNRLKRKASVLGLEEPILDTEPYQSVDSIGPVGTSNSGQSQGSSSSHEPSNSALAPNPAKKVKMEPACGSCRKSKIRCTHRKPVVNPRDDAFQQETKRPLQPKESGETSQDDTAHDDPGEESSKRAGLRPKSQPGATRVGRIPPKPRGRPRKQPEEIQAVVDEGNAVEEPESPPRRPRRGRRPAQRMGTSAEGKRGQATAPEPAAAAVPAETMAANLSIASNMALNNILAEDFQDTVRDCGEKWQTVSDSLRDAMDSFREAKHKIDTWLEMWRRGEV</sequence>
<protein>
    <recommendedName>
        <fullName evidence="4">Zn(2)-C6 fungal-type domain-containing protein</fullName>
    </recommendedName>
</protein>
<feature type="compositionally biased region" description="Basic and acidic residues" evidence="1">
    <location>
        <begin position="228"/>
        <end position="240"/>
    </location>
</feature>
<proteinExistence type="predicted"/>
<feature type="region of interest" description="Disordered" evidence="1">
    <location>
        <begin position="130"/>
        <end position="323"/>
    </location>
</feature>
<evidence type="ECO:0000256" key="1">
    <source>
        <dbReference type="SAM" id="MobiDB-lite"/>
    </source>
</evidence>
<comment type="caution">
    <text evidence="2">The sequence shown here is derived from an EMBL/GenBank/DDBJ whole genome shotgun (WGS) entry which is preliminary data.</text>
</comment>
<feature type="compositionally biased region" description="Basic residues" evidence="1">
    <location>
        <begin position="291"/>
        <end position="300"/>
    </location>
</feature>
<accession>A0A0L1J7W0</accession>
<dbReference type="Proteomes" id="UP000037505">
    <property type="component" value="Unassembled WGS sequence"/>
</dbReference>
<dbReference type="STRING" id="1509407.A0A0L1J7W0"/>
<dbReference type="EMBL" id="JNOM01000080">
    <property type="protein sequence ID" value="KNG87473.1"/>
    <property type="molecule type" value="Genomic_DNA"/>
</dbReference>
<feature type="compositionally biased region" description="Basic residues" evidence="1">
    <location>
        <begin position="188"/>
        <end position="199"/>
    </location>
</feature>
<dbReference type="GeneID" id="26805977"/>
<feature type="region of interest" description="Disordered" evidence="1">
    <location>
        <begin position="33"/>
        <end position="118"/>
    </location>
</feature>
<feature type="compositionally biased region" description="Low complexity" evidence="1">
    <location>
        <begin position="314"/>
        <end position="323"/>
    </location>
</feature>
<dbReference type="RefSeq" id="XP_015408396.1">
    <property type="nucleotide sequence ID" value="XM_015549430.1"/>
</dbReference>
<evidence type="ECO:0000313" key="3">
    <source>
        <dbReference type="Proteomes" id="UP000037505"/>
    </source>
</evidence>
<gene>
    <name evidence="2" type="ORF">ANOM_004173</name>
</gene>
<evidence type="ECO:0000313" key="2">
    <source>
        <dbReference type="EMBL" id="KNG87473.1"/>
    </source>
</evidence>